<dbReference type="PIRSF" id="PIRSF007056">
    <property type="entry name" value="UCP007056"/>
    <property type="match status" value="1"/>
</dbReference>
<evidence type="ECO:0000313" key="1">
    <source>
        <dbReference type="EMBL" id="KAF1043206.1"/>
    </source>
</evidence>
<dbReference type="Pfam" id="PF03237">
    <property type="entry name" value="Terminase_6N"/>
    <property type="match status" value="1"/>
</dbReference>
<dbReference type="InterPro" id="IPR012036">
    <property type="entry name" value="Phage_Mu_Gp28"/>
</dbReference>
<name>A0A7V8FWF0_9BURK</name>
<gene>
    <name evidence="1" type="ORF">GAK35_02298</name>
</gene>
<sequence>MMEAVLLPYQQAWVADQSPVMVAEKSRRVGLSWAEACKSGLDASSVNGQDSWYIGYNKDMAQEFIRDVAFWAKHFGQAASEMEEIVLDDEEKDILSFRINFASGHRVTALSSRPSNLRGKQGRVVIDEAAFHGQLQELLKAAFALLIWGGSVAIISTHDGVDNPFNELVEDVRAGKKPYSLHRITFNDAVAQGLCKRVFMATKRDWSPAAEAAWCESIRAIYRPNDAEELDVIPSQSGGSYLSRTLIESRMDPTASVLRLECPEHFEQRPDNERRNFVDDWVEEHLQALVDFLPRTQRHYYGQDFARNGDLSTIVPFTEEQSLKKRAPFLIEMRNVPFKQQEQLLFWLVDRLPRFSGGAHDARGNGQYLAEVAMQRYGSEMIHQIMLTREWYRENMPKMKVAFEDDEISVPKDADVLSDFRAIVLDAGVPKVPDNAHTTGADGKQRHGDAAIATLLAHFASLNPGSLIEYESVSGARIGGQYDDYLRAL</sequence>
<reference evidence="2" key="1">
    <citation type="journal article" date="2020" name="MBio">
        <title>Horizontal gene transfer to a defensive symbiont with a reduced genome amongst a multipartite beetle microbiome.</title>
        <authorList>
            <person name="Waterworth S.C."/>
            <person name="Florez L.V."/>
            <person name="Rees E.R."/>
            <person name="Hertweck C."/>
            <person name="Kaltenpoth M."/>
            <person name="Kwan J.C."/>
        </authorList>
    </citation>
    <scope>NUCLEOTIDE SEQUENCE [LARGE SCALE GENOMIC DNA]</scope>
</reference>
<evidence type="ECO:0000313" key="2">
    <source>
        <dbReference type="Proteomes" id="UP000462435"/>
    </source>
</evidence>
<comment type="caution">
    <text evidence="1">The sequence shown here is derived from an EMBL/GenBank/DDBJ whole genome shotgun (WGS) entry which is preliminary data.</text>
</comment>
<dbReference type="Gene3D" id="3.40.50.300">
    <property type="entry name" value="P-loop containing nucleotide triphosphate hydrolases"/>
    <property type="match status" value="1"/>
</dbReference>
<dbReference type="AlphaFoldDB" id="A0A7V8FWF0"/>
<protein>
    <submittedName>
        <fullName evidence="1">Uncharacterized protein</fullName>
    </submittedName>
</protein>
<proteinExistence type="predicted"/>
<dbReference type="EMBL" id="WNDX01000064">
    <property type="protein sequence ID" value="KAF1043206.1"/>
    <property type="molecule type" value="Genomic_DNA"/>
</dbReference>
<organism evidence="1 2">
    <name type="scientific">Herbaspirillum frisingense</name>
    <dbReference type="NCBI Taxonomy" id="92645"/>
    <lineage>
        <taxon>Bacteria</taxon>
        <taxon>Pseudomonadati</taxon>
        <taxon>Pseudomonadota</taxon>
        <taxon>Betaproteobacteria</taxon>
        <taxon>Burkholderiales</taxon>
        <taxon>Oxalobacteraceae</taxon>
        <taxon>Herbaspirillum</taxon>
    </lineage>
</organism>
<dbReference type="Proteomes" id="UP000462435">
    <property type="component" value="Unassembled WGS sequence"/>
</dbReference>
<dbReference type="InterPro" id="IPR027417">
    <property type="entry name" value="P-loop_NTPase"/>
</dbReference>
<accession>A0A7V8FWF0</accession>
<dbReference type="Gene3D" id="3.30.420.240">
    <property type="match status" value="1"/>
</dbReference>